<keyword evidence="1 4" id="KW-0479">Metal-binding</keyword>
<dbReference type="InterPro" id="IPR002073">
    <property type="entry name" value="PDEase_catalytic_dom"/>
</dbReference>
<dbReference type="eggNOG" id="KOG3688">
    <property type="taxonomic scope" value="Eukaryota"/>
</dbReference>
<reference evidence="6 7" key="1">
    <citation type="submission" date="2009-11" db="EMBL/GenBank/DDBJ databases">
        <title>Annotation of Allomyces macrogynus ATCC 38327.</title>
        <authorList>
            <consortium name="The Broad Institute Genome Sequencing Platform"/>
            <person name="Russ C."/>
            <person name="Cuomo C."/>
            <person name="Burger G."/>
            <person name="Gray M.W."/>
            <person name="Holland P.W.H."/>
            <person name="King N."/>
            <person name="Lang F.B.F."/>
            <person name="Roger A.J."/>
            <person name="Ruiz-Trillo I."/>
            <person name="Young S.K."/>
            <person name="Zeng Q."/>
            <person name="Gargeya S."/>
            <person name="Fitzgerald M."/>
            <person name="Haas B."/>
            <person name="Abouelleil A."/>
            <person name="Alvarado L."/>
            <person name="Arachchi H.M."/>
            <person name="Berlin A."/>
            <person name="Chapman S.B."/>
            <person name="Gearin G."/>
            <person name="Goldberg J."/>
            <person name="Griggs A."/>
            <person name="Gujja S."/>
            <person name="Hansen M."/>
            <person name="Heiman D."/>
            <person name="Howarth C."/>
            <person name="Larimer J."/>
            <person name="Lui A."/>
            <person name="MacDonald P.J.P."/>
            <person name="McCowen C."/>
            <person name="Montmayeur A."/>
            <person name="Murphy C."/>
            <person name="Neiman D."/>
            <person name="Pearson M."/>
            <person name="Priest M."/>
            <person name="Roberts A."/>
            <person name="Saif S."/>
            <person name="Shea T."/>
            <person name="Sisk P."/>
            <person name="Stolte C."/>
            <person name="Sykes S."/>
            <person name="Wortman J."/>
            <person name="Nusbaum C."/>
            <person name="Birren B."/>
        </authorList>
    </citation>
    <scope>NUCLEOTIDE SEQUENCE [LARGE SCALE GENOMIC DNA]</scope>
    <source>
        <strain evidence="6 7">ATCC 38327</strain>
    </source>
</reference>
<evidence type="ECO:0000259" key="5">
    <source>
        <dbReference type="PROSITE" id="PS51845"/>
    </source>
</evidence>
<keyword evidence="2" id="KW-0378">Hydrolase</keyword>
<dbReference type="GO" id="GO:0046872">
    <property type="term" value="F:metal ion binding"/>
    <property type="evidence" value="ECO:0007669"/>
    <property type="project" value="UniProtKB-KW"/>
</dbReference>
<dbReference type="STRING" id="578462.A0A0L0SCI8"/>
<feature type="binding site" evidence="4">
    <location>
        <position position="118"/>
    </location>
    <ligand>
        <name>Zn(2+)</name>
        <dbReference type="ChEBI" id="CHEBI:29105"/>
        <label>1</label>
    </ligand>
</feature>
<dbReference type="InterPro" id="IPR023088">
    <property type="entry name" value="PDEase"/>
</dbReference>
<dbReference type="SUPFAM" id="SSF109604">
    <property type="entry name" value="HD-domain/PDEase-like"/>
    <property type="match status" value="1"/>
</dbReference>
<dbReference type="Gene3D" id="1.10.1300.10">
    <property type="entry name" value="3'5'-cyclic nucleotide phosphodiesterase, catalytic domain"/>
    <property type="match status" value="2"/>
</dbReference>
<name>A0A0L0SCI8_ALLM3</name>
<dbReference type="PROSITE" id="PS00126">
    <property type="entry name" value="PDEASE_I_1"/>
    <property type="match status" value="1"/>
</dbReference>
<feature type="active site" description="Proton donor" evidence="3">
    <location>
        <position position="77"/>
    </location>
</feature>
<evidence type="ECO:0000256" key="1">
    <source>
        <dbReference type="ARBA" id="ARBA00022723"/>
    </source>
</evidence>
<proteinExistence type="predicted"/>
<evidence type="ECO:0000313" key="6">
    <source>
        <dbReference type="EMBL" id="KNE60152.1"/>
    </source>
</evidence>
<accession>A0A0L0SCI8</accession>
<dbReference type="CDD" id="cd00077">
    <property type="entry name" value="HDc"/>
    <property type="match status" value="1"/>
</dbReference>
<dbReference type="VEuPathDB" id="FungiDB:AMAG_18478"/>
<feature type="binding site" evidence="4">
    <location>
        <position position="118"/>
    </location>
    <ligand>
        <name>Zn(2+)</name>
        <dbReference type="ChEBI" id="CHEBI:29105"/>
        <label>2</label>
    </ligand>
</feature>
<protein>
    <recommendedName>
        <fullName evidence="5">PDEase domain-containing protein</fullName>
    </recommendedName>
</protein>
<dbReference type="Proteomes" id="UP000054350">
    <property type="component" value="Unassembled WGS sequence"/>
</dbReference>
<evidence type="ECO:0000256" key="3">
    <source>
        <dbReference type="PIRSR" id="PIRSR623088-1"/>
    </source>
</evidence>
<evidence type="ECO:0000256" key="4">
    <source>
        <dbReference type="PIRSR" id="PIRSR623088-3"/>
    </source>
</evidence>
<keyword evidence="7" id="KW-1185">Reference proteome</keyword>
<dbReference type="InterPro" id="IPR036971">
    <property type="entry name" value="PDEase_catalytic_dom_sf"/>
</dbReference>
<reference evidence="7" key="2">
    <citation type="submission" date="2009-11" db="EMBL/GenBank/DDBJ databases">
        <title>The Genome Sequence of Allomyces macrogynus strain ATCC 38327.</title>
        <authorList>
            <consortium name="The Broad Institute Genome Sequencing Platform"/>
            <person name="Russ C."/>
            <person name="Cuomo C."/>
            <person name="Shea T."/>
            <person name="Young S.K."/>
            <person name="Zeng Q."/>
            <person name="Koehrsen M."/>
            <person name="Haas B."/>
            <person name="Borodovsky M."/>
            <person name="Guigo R."/>
            <person name="Alvarado L."/>
            <person name="Berlin A."/>
            <person name="Borenstein D."/>
            <person name="Chen Z."/>
            <person name="Engels R."/>
            <person name="Freedman E."/>
            <person name="Gellesch M."/>
            <person name="Goldberg J."/>
            <person name="Griggs A."/>
            <person name="Gujja S."/>
            <person name="Heiman D."/>
            <person name="Hepburn T."/>
            <person name="Howarth C."/>
            <person name="Jen D."/>
            <person name="Larson L."/>
            <person name="Lewis B."/>
            <person name="Mehta T."/>
            <person name="Park D."/>
            <person name="Pearson M."/>
            <person name="Roberts A."/>
            <person name="Saif S."/>
            <person name="Shenoy N."/>
            <person name="Sisk P."/>
            <person name="Stolte C."/>
            <person name="Sykes S."/>
            <person name="Walk T."/>
            <person name="White J."/>
            <person name="Yandava C."/>
            <person name="Burger G."/>
            <person name="Gray M.W."/>
            <person name="Holland P.W.H."/>
            <person name="King N."/>
            <person name="Lang F.B.F."/>
            <person name="Roger A.J."/>
            <person name="Ruiz-Trillo I."/>
            <person name="Lander E."/>
            <person name="Nusbaum C."/>
        </authorList>
    </citation>
    <scope>NUCLEOTIDE SEQUENCE [LARGE SCALE GENOMIC DNA]</scope>
    <source>
        <strain evidence="7">ATCC 38327</strain>
    </source>
</reference>
<dbReference type="Pfam" id="PF00233">
    <property type="entry name" value="PDEase_I"/>
    <property type="match status" value="2"/>
</dbReference>
<dbReference type="AlphaFoldDB" id="A0A0L0SCI8"/>
<feature type="domain" description="PDEase" evidence="5">
    <location>
        <begin position="1"/>
        <end position="205"/>
    </location>
</feature>
<dbReference type="GO" id="GO:0007165">
    <property type="term" value="P:signal transduction"/>
    <property type="evidence" value="ECO:0007669"/>
    <property type="project" value="InterPro"/>
</dbReference>
<organism evidence="6 7">
    <name type="scientific">Allomyces macrogynus (strain ATCC 38327)</name>
    <name type="common">Allomyces javanicus var. macrogynus</name>
    <dbReference type="NCBI Taxonomy" id="578462"/>
    <lineage>
        <taxon>Eukaryota</taxon>
        <taxon>Fungi</taxon>
        <taxon>Fungi incertae sedis</taxon>
        <taxon>Blastocladiomycota</taxon>
        <taxon>Blastocladiomycetes</taxon>
        <taxon>Blastocladiales</taxon>
        <taxon>Blastocladiaceae</taxon>
        <taxon>Allomyces</taxon>
    </lineage>
</organism>
<feature type="binding site" evidence="4">
    <location>
        <position position="117"/>
    </location>
    <ligand>
        <name>Zn(2+)</name>
        <dbReference type="ChEBI" id="CHEBI:29105"/>
        <label>1</label>
    </ligand>
</feature>
<evidence type="ECO:0000256" key="2">
    <source>
        <dbReference type="ARBA" id="ARBA00022801"/>
    </source>
</evidence>
<dbReference type="InterPro" id="IPR003607">
    <property type="entry name" value="HD/PDEase_dom"/>
</dbReference>
<sequence>MAPDQIAAIEACLDLLETPDFDVISLNEATGGHPVYFTGLRVFERHNLISKLNLDVRVLQNFLLSVEAGYLATNPYHNALHAADVTASMNYYLTRARLQPAIPTDEVFAALTAALIHDLGHPGFNNQFLINISDRSSPSFDLMAGFTHDQCKAIRDMTVNLVLATDMGVHFEFVANIQQPVDTVTVAARMGHIRMRMLIDDNDRH</sequence>
<evidence type="ECO:0000313" key="7">
    <source>
        <dbReference type="Proteomes" id="UP000054350"/>
    </source>
</evidence>
<dbReference type="PANTHER" id="PTHR11347">
    <property type="entry name" value="CYCLIC NUCLEOTIDE PHOSPHODIESTERASE"/>
    <property type="match status" value="1"/>
</dbReference>
<dbReference type="GO" id="GO:0004114">
    <property type="term" value="F:3',5'-cyclic-nucleotide phosphodiesterase activity"/>
    <property type="evidence" value="ECO:0007669"/>
    <property type="project" value="InterPro"/>
</dbReference>
<dbReference type="PRINTS" id="PR00387">
    <property type="entry name" value="PDIESTERASE1"/>
</dbReference>
<gene>
    <name evidence="6" type="ORF">AMAG_18478</name>
</gene>
<dbReference type="PROSITE" id="PS51845">
    <property type="entry name" value="PDEASE_I_2"/>
    <property type="match status" value="1"/>
</dbReference>
<feature type="binding site" evidence="4">
    <location>
        <position position="81"/>
    </location>
    <ligand>
        <name>Zn(2+)</name>
        <dbReference type="ChEBI" id="CHEBI:29105"/>
        <label>1</label>
    </ligand>
</feature>
<dbReference type="InterPro" id="IPR023174">
    <property type="entry name" value="PDEase_CS"/>
</dbReference>
<dbReference type="OrthoDB" id="546632at2759"/>
<dbReference type="EMBL" id="GG745335">
    <property type="protein sequence ID" value="KNE60152.1"/>
    <property type="molecule type" value="Genomic_DNA"/>
</dbReference>